<dbReference type="GO" id="GO:0004674">
    <property type="term" value="F:protein serine/threonine kinase activity"/>
    <property type="evidence" value="ECO:0007669"/>
    <property type="project" value="UniProtKB-EC"/>
</dbReference>
<dbReference type="PATRIC" id="fig|479117.4.peg.1914"/>
<evidence type="ECO:0000256" key="2">
    <source>
        <dbReference type="SAM" id="Phobius"/>
    </source>
</evidence>
<gene>
    <name evidence="3" type="primary">stkP</name>
    <name evidence="3" type="ORF">Bravens_01930</name>
</gene>
<organism evidence="3 4">
    <name type="scientific">Brevibacterium ravenspurgense</name>
    <dbReference type="NCBI Taxonomy" id="479117"/>
    <lineage>
        <taxon>Bacteria</taxon>
        <taxon>Bacillati</taxon>
        <taxon>Actinomycetota</taxon>
        <taxon>Actinomycetes</taxon>
        <taxon>Micrococcales</taxon>
        <taxon>Brevibacteriaceae</taxon>
        <taxon>Brevibacterium</taxon>
    </lineage>
</organism>
<feature type="region of interest" description="Disordered" evidence="1">
    <location>
        <begin position="576"/>
        <end position="604"/>
    </location>
</feature>
<keyword evidence="4" id="KW-1185">Reference proteome</keyword>
<feature type="region of interest" description="Disordered" evidence="1">
    <location>
        <begin position="438"/>
        <end position="495"/>
    </location>
</feature>
<dbReference type="Proteomes" id="UP000243589">
    <property type="component" value="Unassembled WGS sequence"/>
</dbReference>
<feature type="transmembrane region" description="Helical" evidence="2">
    <location>
        <begin position="548"/>
        <end position="570"/>
    </location>
</feature>
<feature type="region of interest" description="Disordered" evidence="1">
    <location>
        <begin position="522"/>
        <end position="545"/>
    </location>
</feature>
<comment type="caution">
    <text evidence="3">The sequence shown here is derived from an EMBL/GenBank/DDBJ whole genome shotgun (WGS) entry which is preliminary data.</text>
</comment>
<sequence>MGQLTSADRGTVIADRYVISEVLRPWLPDHPEAGQVNLGLDAVLDTPVIVYTAREDTAAGLFSTANRAALLADPRIPAITDVGMQDDLVYIVCERTGGTPLSKMLAGGPLTVDQATAVVGEVATALTHADKRGLHHLMLGPESVAVTPEGEVIIRGVGIDAAVADAVEGLEIDMLTSSRAARRDALDIINIFYAAITGHWPDDHGRAGLPAAGRKNRRITPVGAFTNDLSDDLEVFLSGVVGGTDPGPRSPSEIVRYLGEWDTGLLTELPQLSRTESELFAESAGPTHPEPDEVAPEASASDAQMANAWARIGLVRPGVSGAAAGVSGSGVTPYDDRMKMAKATRFPLSPDQLSGKPEWTAEDSTPSTVSAHDPNLTAPIMRRDESDPTTQAMPIVHEPEEPAADDGDGSWFLGGMFQTREQEYARQRAEYDHERRLREHARQRAEEAQAAERAQATDNQPAQQPAEARPQAPIVKSAPAATPAPNQTKRTAAGAGAAAAGGTSAVAGAAASSAAVRSTASGSAAGTSAAEKAQNSQTKRSKKGRGPVYTALALITAGIIVLVIAIIWMYQAGGGDTDTATPQPAPETSTPAPAETQEAAEPVKVKITKAKPLDPQGDGTENNAAAKNVLKKKGEWTSDRYNTPEFGGLKDGLGLELTLEGEQKLTKVVLDSKAKGGSYEIRVGDDPEDAKTIGTGEFGKKTEVEFDKPVEADSFYVWITELPTYEGNSRAAFSRITAYAEEN</sequence>
<dbReference type="RefSeq" id="WP_062022850.1">
    <property type="nucleotide sequence ID" value="NZ_LQQC01000012.1"/>
</dbReference>
<evidence type="ECO:0000313" key="3">
    <source>
        <dbReference type="EMBL" id="KXZ57408.1"/>
    </source>
</evidence>
<dbReference type="AlphaFoldDB" id="A0A150H6C2"/>
<feature type="compositionally biased region" description="Basic and acidic residues" evidence="1">
    <location>
        <begin position="438"/>
        <end position="447"/>
    </location>
</feature>
<dbReference type="EC" id="2.7.11.1" evidence="3"/>
<name>A0A150H6C2_9MICO</name>
<dbReference type="Gene3D" id="1.10.510.10">
    <property type="entry name" value="Transferase(Phosphotransferase) domain 1"/>
    <property type="match status" value="1"/>
</dbReference>
<dbReference type="EMBL" id="LQQC01000012">
    <property type="protein sequence ID" value="KXZ57408.1"/>
    <property type="molecule type" value="Genomic_DNA"/>
</dbReference>
<evidence type="ECO:0000313" key="4">
    <source>
        <dbReference type="Proteomes" id="UP000243589"/>
    </source>
</evidence>
<dbReference type="SUPFAM" id="SSF56112">
    <property type="entry name" value="Protein kinase-like (PK-like)"/>
    <property type="match status" value="1"/>
</dbReference>
<keyword evidence="2" id="KW-1133">Transmembrane helix</keyword>
<evidence type="ECO:0000256" key="1">
    <source>
        <dbReference type="SAM" id="MobiDB-lite"/>
    </source>
</evidence>
<keyword evidence="3" id="KW-0418">Kinase</keyword>
<dbReference type="InterPro" id="IPR011009">
    <property type="entry name" value="Kinase-like_dom_sf"/>
</dbReference>
<reference evidence="3 4" key="1">
    <citation type="submission" date="2016-01" db="EMBL/GenBank/DDBJ databases">
        <title>Use of Whole Genome Sequencing to ascertain that Brevibacterium massiliense (Roux, Raoult 2009) is a later heterotypic synonym of Brevibacterium ravenspurgense (Mages 2008).</title>
        <authorList>
            <person name="Bernier A.-M."/>
            <person name="Burdz T."/>
            <person name="Huynh C."/>
            <person name="Pachecho A.L."/>
            <person name="Wiebe D."/>
            <person name="Bonner C."/>
            <person name="Bernard K."/>
        </authorList>
    </citation>
    <scope>NUCLEOTIDE SEQUENCE [LARGE SCALE GENOMIC DNA]</scope>
    <source>
        <strain evidence="3 4">CCUG56047</strain>
    </source>
</reference>
<keyword evidence="2" id="KW-0812">Transmembrane</keyword>
<feature type="compositionally biased region" description="Low complexity" evidence="1">
    <location>
        <begin position="579"/>
        <end position="602"/>
    </location>
</feature>
<proteinExistence type="predicted"/>
<keyword evidence="3" id="KW-0808">Transferase</keyword>
<feature type="compositionally biased region" description="Low complexity" evidence="1">
    <location>
        <begin position="451"/>
        <end position="473"/>
    </location>
</feature>
<keyword evidence="2" id="KW-0472">Membrane</keyword>
<protein>
    <submittedName>
        <fullName evidence="3">Serine/threonine-protein kinase StkP</fullName>
        <ecNumber evidence="3">2.7.11.1</ecNumber>
    </submittedName>
</protein>
<feature type="region of interest" description="Disordered" evidence="1">
    <location>
        <begin position="347"/>
        <end position="388"/>
    </location>
</feature>
<accession>A0A150H6C2</accession>